<dbReference type="Gene3D" id="3.20.20.70">
    <property type="entry name" value="Aldolase class I"/>
    <property type="match status" value="1"/>
</dbReference>
<sequence length="284" mass="30160">MAATAMLKFSQLFKSVKCAAIGMIHVKALPGTPFNNLDCSKLVEAACQEAAVYAESGVDGVLVENMYDLPYVTAKHAGPEQVAFMTRVCSEVKKILPMLPCGVQLLAANNVAAVAVAAAAGLQFVRAEGFVFSHVADEGIMDSCAGQLLRYRRNIGAEDVLVFADIKKKHCAHAITADVGIAETAKAAEFFQCDGVILTGTATGQPPSFLDLKEVKSQVEGPVLLGSGIDVGNIEAFFSADAVIVGSSFKQNGHWRGTLDPARVNAFMKSIYRLRQKSSSISQN</sequence>
<accession>A0A0K8RN44</accession>
<dbReference type="InterPro" id="IPR013785">
    <property type="entry name" value="Aldolase_TIM"/>
</dbReference>
<reference evidence="2" key="1">
    <citation type="submission" date="2012-12" db="EMBL/GenBank/DDBJ databases">
        <title>Identification and characterization of a phenylalanine ammonia-lyase gene family in Isatis indigotica Fort.</title>
        <authorList>
            <person name="Liu Q."/>
            <person name="Chen J."/>
            <person name="Zhou X."/>
            <person name="Di P."/>
            <person name="Xiao Y."/>
            <person name="Xuan H."/>
            <person name="Zhang L."/>
            <person name="Chen W."/>
        </authorList>
    </citation>
    <scope>NUCLEOTIDE SEQUENCE</scope>
    <source>
        <tissue evidence="2">Salivary gland</tissue>
    </source>
</reference>
<dbReference type="PIRSF" id="PIRSF005956">
    <property type="entry name" value="BtpA"/>
    <property type="match status" value="1"/>
</dbReference>
<evidence type="ECO:0000256" key="1">
    <source>
        <dbReference type="ARBA" id="ARBA00006007"/>
    </source>
</evidence>
<dbReference type="InterPro" id="IPR011060">
    <property type="entry name" value="RibuloseP-bd_barrel"/>
</dbReference>
<dbReference type="AlphaFoldDB" id="A0A0K8RN44"/>
<dbReference type="EMBL" id="GADI01001485">
    <property type="protein sequence ID" value="JAA72323.1"/>
    <property type="molecule type" value="mRNA"/>
</dbReference>
<dbReference type="Pfam" id="PF03437">
    <property type="entry name" value="BtpA"/>
    <property type="match status" value="1"/>
</dbReference>
<evidence type="ECO:0000313" key="2">
    <source>
        <dbReference type="EMBL" id="JAA72323.1"/>
    </source>
</evidence>
<dbReference type="NCBIfam" id="TIGR00259">
    <property type="entry name" value="thylakoid_BtpA"/>
    <property type="match status" value="1"/>
</dbReference>
<name>A0A0K8RN44_IXORI</name>
<dbReference type="SUPFAM" id="SSF51366">
    <property type="entry name" value="Ribulose-phoshate binding barrel"/>
    <property type="match status" value="1"/>
</dbReference>
<proteinExistence type="evidence at transcript level"/>
<dbReference type="PANTHER" id="PTHR21381:SF3">
    <property type="entry name" value="SGC REGION PROTEIN SGCQ-RELATED"/>
    <property type="match status" value="1"/>
</dbReference>
<dbReference type="PANTHER" id="PTHR21381">
    <property type="entry name" value="ZGC:162297"/>
    <property type="match status" value="1"/>
</dbReference>
<protein>
    <submittedName>
        <fullName evidence="2">Uncharacterized protein</fullName>
    </submittedName>
</protein>
<organism evidence="2">
    <name type="scientific">Ixodes ricinus</name>
    <name type="common">Common tick</name>
    <name type="synonym">Acarus ricinus</name>
    <dbReference type="NCBI Taxonomy" id="34613"/>
    <lineage>
        <taxon>Eukaryota</taxon>
        <taxon>Metazoa</taxon>
        <taxon>Ecdysozoa</taxon>
        <taxon>Arthropoda</taxon>
        <taxon>Chelicerata</taxon>
        <taxon>Arachnida</taxon>
        <taxon>Acari</taxon>
        <taxon>Parasitiformes</taxon>
        <taxon>Ixodida</taxon>
        <taxon>Ixodoidea</taxon>
        <taxon>Ixodidae</taxon>
        <taxon>Ixodinae</taxon>
        <taxon>Ixodes</taxon>
    </lineage>
</organism>
<dbReference type="InterPro" id="IPR005137">
    <property type="entry name" value="BtpA"/>
</dbReference>
<comment type="similarity">
    <text evidence="1">Belongs to the BtpA family.</text>
</comment>